<keyword evidence="7" id="KW-0862">Zinc</keyword>
<dbReference type="Gene3D" id="1.25.40.10">
    <property type="entry name" value="Tetratricopeptide repeat domain"/>
    <property type="match status" value="1"/>
</dbReference>
<evidence type="ECO:0000256" key="1">
    <source>
        <dbReference type="ARBA" id="ARBA00004123"/>
    </source>
</evidence>
<evidence type="ECO:0000256" key="4">
    <source>
        <dbReference type="ARBA" id="ARBA00022691"/>
    </source>
</evidence>
<proteinExistence type="predicted"/>
<evidence type="ECO:0000256" key="5">
    <source>
        <dbReference type="ARBA" id="ARBA00022723"/>
    </source>
</evidence>
<dbReference type="SMART" id="SM00249">
    <property type="entry name" value="PHD"/>
    <property type="match status" value="1"/>
</dbReference>
<dbReference type="GO" id="GO:0140953">
    <property type="term" value="F:histone H3K27 monomethyltransferase activity"/>
    <property type="evidence" value="ECO:0007669"/>
    <property type="project" value="UniProtKB-EC"/>
</dbReference>
<dbReference type="CDD" id="cd15543">
    <property type="entry name" value="PHD_RSF1"/>
    <property type="match status" value="1"/>
</dbReference>
<name>A0AAN9QX97_CANGL</name>
<dbReference type="InterPro" id="IPR001965">
    <property type="entry name" value="Znf_PHD"/>
</dbReference>
<dbReference type="SUPFAM" id="SSF82199">
    <property type="entry name" value="SET domain"/>
    <property type="match status" value="1"/>
</dbReference>
<dbReference type="InterPro" id="IPR036852">
    <property type="entry name" value="Peptidase_S8/S53_dom_sf"/>
</dbReference>
<evidence type="ECO:0000256" key="3">
    <source>
        <dbReference type="ARBA" id="ARBA00022679"/>
    </source>
</evidence>
<dbReference type="InterPro" id="IPR013083">
    <property type="entry name" value="Znf_RING/FYVE/PHD"/>
</dbReference>
<feature type="region of interest" description="Disordered" evidence="13">
    <location>
        <begin position="132"/>
        <end position="153"/>
    </location>
</feature>
<evidence type="ECO:0000256" key="7">
    <source>
        <dbReference type="ARBA" id="ARBA00022833"/>
    </source>
</evidence>
<keyword evidence="4" id="KW-0949">S-adenosyl-L-methionine</keyword>
<evidence type="ECO:0000256" key="6">
    <source>
        <dbReference type="ARBA" id="ARBA00022771"/>
    </source>
</evidence>
<evidence type="ECO:0000259" key="14">
    <source>
        <dbReference type="PROSITE" id="PS50016"/>
    </source>
</evidence>
<dbReference type="Gene3D" id="3.30.40.10">
    <property type="entry name" value="Zinc/RING finger domain, C3HC4 (zinc finger)"/>
    <property type="match status" value="1"/>
</dbReference>
<comment type="catalytic activity">
    <reaction evidence="10">
        <text>L-lysyl(27)-[histone H3] + S-adenosyl-L-methionine = N(6)-methyl-L-lysyl(27)-[histone H3] + S-adenosyl-L-homocysteine + H(+)</text>
        <dbReference type="Rhea" id="RHEA:60296"/>
        <dbReference type="Rhea" id="RHEA-COMP:15544"/>
        <dbReference type="Rhea" id="RHEA-COMP:15548"/>
        <dbReference type="ChEBI" id="CHEBI:15378"/>
        <dbReference type="ChEBI" id="CHEBI:29969"/>
        <dbReference type="ChEBI" id="CHEBI:57856"/>
        <dbReference type="ChEBI" id="CHEBI:59789"/>
        <dbReference type="ChEBI" id="CHEBI:61929"/>
        <dbReference type="EC" id="2.1.1.369"/>
    </reaction>
</comment>
<evidence type="ECO:0000256" key="10">
    <source>
        <dbReference type="ARBA" id="ARBA00052048"/>
    </source>
</evidence>
<evidence type="ECO:0000256" key="9">
    <source>
        <dbReference type="ARBA" id="ARBA00023242"/>
    </source>
</evidence>
<sequence length="830" mass="94110">MAPSTSSPSAQRLIGFSRRTQAPRHPHRPPDSPPSKKYKSLTEIMARAPYAVVEREDYSDLTCEQCGSGELPEELLLCDKCDKGFHMKCVRPIVVRVPIRSWLCPKCSGEKRVRSFSQKKIIDFFGIQKCADDEKDKGSSSQDSKKRRKRSGSLVLQKKKRRLLPFVPTKDPACRLKQMGSLASALTALHMEFSDHLTYLPGMAPRSANQATLENGGMQVLSKEDMDTLEHCRAMSKRGECPPFMVVYDSREGYTVEADGPIKDMTFIAEYTGDVDYIKNRECDDCDSMMTLLLASDTSKSLVICADKRGNIARFINGINNHTQEGKKKQNCKCVRYSVNGECRVLLVATRDISKGERLYYDYNGYEHEYPTHHFISQFSNEFHVGNSVIDILRLKPLLFYFVDFMGHMDAFALRYANSRNGNSDIAHFYVHSIPNPRAQILPGRTVIKTKSAPSMASFSSRGPNIVDPNMLRRYGSLGVGPLTFGGKEKVQLKRDRDRWSPSAIKFLAVNALLIAAKRSAVIDNSRGSLYPFHSIKHTANISLNLKSMMPMTCESPIVSALLSSQICQAKMDTRRAVLLGNKFSTTAITVSPKTNCIHCMIVQSKFSPKGANPIQKEKKGTKRVGKGEHHLWKRRDSSQSGQKALNLVRTVSELPNEKMAVYGALDKWTAWETEFPLIAVAKALKILRKRGQWVRVIQVAKWMLSKGQGATMGTYDTLLLAFDMDQRVDEAESLWNMIIHAHMRSVSKRLFSRMIALYDHHNLPDKIIEIFADMEELQVKPDEDTVRRVARAFRKLSQEEKRKLVIKRYGLKWKYIHFNGERVRVRTKA</sequence>
<protein>
    <recommendedName>
        <fullName evidence="11">[histone H3]-lysine(27) N-methyltransferase</fullName>
        <ecNumber evidence="11">2.1.1.369</ecNumber>
    </recommendedName>
</protein>
<dbReference type="InterPro" id="IPR053114">
    <property type="entry name" value="ATXR5/ATXR6"/>
</dbReference>
<dbReference type="AlphaFoldDB" id="A0AAN9QX97"/>
<reference evidence="16 17" key="1">
    <citation type="submission" date="2024-01" db="EMBL/GenBank/DDBJ databases">
        <title>The genomes of 5 underutilized Papilionoideae crops provide insights into root nodulation and disease resistanc.</title>
        <authorList>
            <person name="Jiang F."/>
        </authorList>
    </citation>
    <scope>NUCLEOTIDE SEQUENCE [LARGE SCALE GENOMIC DNA]</scope>
    <source>
        <strain evidence="16">LVBAO_FW01</strain>
        <tissue evidence="16">Leaves</tissue>
    </source>
</reference>
<dbReference type="SUPFAM" id="SSF57903">
    <property type="entry name" value="FYVE/PHD zinc finger"/>
    <property type="match status" value="1"/>
</dbReference>
<dbReference type="PANTHER" id="PTHR48458:SF1">
    <property type="entry name" value="SET DOMAIN-CONTAINING PROTEIN"/>
    <property type="match status" value="1"/>
</dbReference>
<dbReference type="Gene3D" id="3.50.30.30">
    <property type="match status" value="1"/>
</dbReference>
<keyword evidence="8" id="KW-0156">Chromatin regulator</keyword>
<comment type="caution">
    <text evidence="16">The sequence shown here is derived from an EMBL/GenBank/DDBJ whole genome shotgun (WGS) entry which is preliminary data.</text>
</comment>
<feature type="compositionally biased region" description="Basic and acidic residues" evidence="13">
    <location>
        <begin position="626"/>
        <end position="638"/>
    </location>
</feature>
<evidence type="ECO:0000313" key="17">
    <source>
        <dbReference type="Proteomes" id="UP001367508"/>
    </source>
</evidence>
<keyword evidence="17" id="KW-1185">Reference proteome</keyword>
<dbReference type="GO" id="GO:0032259">
    <property type="term" value="P:methylation"/>
    <property type="evidence" value="ECO:0007669"/>
    <property type="project" value="UniProtKB-KW"/>
</dbReference>
<dbReference type="GO" id="GO:0004252">
    <property type="term" value="F:serine-type endopeptidase activity"/>
    <property type="evidence" value="ECO:0007669"/>
    <property type="project" value="InterPro"/>
</dbReference>
<dbReference type="PROSITE" id="PS50280">
    <property type="entry name" value="SET"/>
    <property type="match status" value="1"/>
</dbReference>
<evidence type="ECO:0000256" key="13">
    <source>
        <dbReference type="SAM" id="MobiDB-lite"/>
    </source>
</evidence>
<keyword evidence="5" id="KW-0479">Metal-binding</keyword>
<dbReference type="InterPro" id="IPR046341">
    <property type="entry name" value="SET_dom_sf"/>
</dbReference>
<dbReference type="InterPro" id="IPR019786">
    <property type="entry name" value="Zinc_finger_PHD-type_CS"/>
</dbReference>
<evidence type="ECO:0000256" key="12">
    <source>
        <dbReference type="PROSITE-ProRule" id="PRU00146"/>
    </source>
</evidence>
<keyword evidence="3" id="KW-0808">Transferase</keyword>
<evidence type="ECO:0000256" key="11">
    <source>
        <dbReference type="ARBA" id="ARBA00066815"/>
    </source>
</evidence>
<dbReference type="PROSITE" id="PS50016">
    <property type="entry name" value="ZF_PHD_2"/>
    <property type="match status" value="1"/>
</dbReference>
<feature type="domain" description="SET" evidence="15">
    <location>
        <begin position="242"/>
        <end position="364"/>
    </location>
</feature>
<dbReference type="Pfam" id="PF00628">
    <property type="entry name" value="PHD"/>
    <property type="match status" value="1"/>
</dbReference>
<feature type="region of interest" description="Disordered" evidence="13">
    <location>
        <begin position="1"/>
        <end position="38"/>
    </location>
</feature>
<dbReference type="GO" id="GO:0008270">
    <property type="term" value="F:zinc ion binding"/>
    <property type="evidence" value="ECO:0007669"/>
    <property type="project" value="UniProtKB-KW"/>
</dbReference>
<evidence type="ECO:0000259" key="15">
    <source>
        <dbReference type="PROSITE" id="PS50280"/>
    </source>
</evidence>
<comment type="subcellular location">
    <subcellularLocation>
        <location evidence="1">Nucleus</location>
    </subcellularLocation>
</comment>
<dbReference type="Proteomes" id="UP001367508">
    <property type="component" value="Unassembled WGS sequence"/>
</dbReference>
<dbReference type="FunFam" id="2.170.270.10:FF:000038">
    <property type="entry name" value="Histone-lysine N-methyltransferase ATXR5"/>
    <property type="match status" value="1"/>
</dbReference>
<dbReference type="InterPro" id="IPR001214">
    <property type="entry name" value="SET_dom"/>
</dbReference>
<dbReference type="Pfam" id="PF00856">
    <property type="entry name" value="SET"/>
    <property type="match status" value="1"/>
</dbReference>
<dbReference type="InterPro" id="IPR011990">
    <property type="entry name" value="TPR-like_helical_dom_sf"/>
</dbReference>
<keyword evidence="9" id="KW-0539">Nucleus</keyword>
<organism evidence="16 17">
    <name type="scientific">Canavalia gladiata</name>
    <name type="common">Sword bean</name>
    <name type="synonym">Dolichos gladiatus</name>
    <dbReference type="NCBI Taxonomy" id="3824"/>
    <lineage>
        <taxon>Eukaryota</taxon>
        <taxon>Viridiplantae</taxon>
        <taxon>Streptophyta</taxon>
        <taxon>Embryophyta</taxon>
        <taxon>Tracheophyta</taxon>
        <taxon>Spermatophyta</taxon>
        <taxon>Magnoliopsida</taxon>
        <taxon>eudicotyledons</taxon>
        <taxon>Gunneridae</taxon>
        <taxon>Pentapetalae</taxon>
        <taxon>rosids</taxon>
        <taxon>fabids</taxon>
        <taxon>Fabales</taxon>
        <taxon>Fabaceae</taxon>
        <taxon>Papilionoideae</taxon>
        <taxon>50 kb inversion clade</taxon>
        <taxon>NPAAA clade</taxon>
        <taxon>indigoferoid/millettioid clade</taxon>
        <taxon>Phaseoleae</taxon>
        <taxon>Canavalia</taxon>
    </lineage>
</organism>
<feature type="region of interest" description="Disordered" evidence="13">
    <location>
        <begin position="612"/>
        <end position="640"/>
    </location>
</feature>
<evidence type="ECO:0000256" key="2">
    <source>
        <dbReference type="ARBA" id="ARBA00022603"/>
    </source>
</evidence>
<dbReference type="GO" id="GO:0006275">
    <property type="term" value="P:regulation of DNA replication"/>
    <property type="evidence" value="ECO:0007669"/>
    <property type="project" value="UniProtKB-ARBA"/>
</dbReference>
<dbReference type="Gene3D" id="2.170.270.10">
    <property type="entry name" value="SET domain"/>
    <property type="match status" value="1"/>
</dbReference>
<evidence type="ECO:0000256" key="8">
    <source>
        <dbReference type="ARBA" id="ARBA00022853"/>
    </source>
</evidence>
<gene>
    <name evidence="16" type="ORF">VNO77_09893</name>
</gene>
<dbReference type="InterPro" id="IPR019787">
    <property type="entry name" value="Znf_PHD-finger"/>
</dbReference>
<dbReference type="GO" id="GO:0005634">
    <property type="term" value="C:nucleus"/>
    <property type="evidence" value="ECO:0007669"/>
    <property type="project" value="UniProtKB-SubCell"/>
</dbReference>
<dbReference type="PANTHER" id="PTHR48458">
    <property type="entry name" value="SET DOMAIN-CONTAINING PROTEIN"/>
    <property type="match status" value="1"/>
</dbReference>
<dbReference type="EC" id="2.1.1.369" evidence="11"/>
<dbReference type="GO" id="GO:0006508">
    <property type="term" value="P:proteolysis"/>
    <property type="evidence" value="ECO:0007669"/>
    <property type="project" value="InterPro"/>
</dbReference>
<dbReference type="InterPro" id="IPR011011">
    <property type="entry name" value="Znf_FYVE_PHD"/>
</dbReference>
<dbReference type="PROSITE" id="PS01359">
    <property type="entry name" value="ZF_PHD_1"/>
    <property type="match status" value="1"/>
</dbReference>
<dbReference type="Gene3D" id="3.40.50.200">
    <property type="entry name" value="Peptidase S8/S53 domain"/>
    <property type="match status" value="1"/>
</dbReference>
<keyword evidence="2" id="KW-0489">Methyltransferase</keyword>
<accession>A0AAN9QX97</accession>
<dbReference type="CDD" id="cd10539">
    <property type="entry name" value="SET_ATXR5_6-like"/>
    <property type="match status" value="1"/>
</dbReference>
<dbReference type="EMBL" id="JAYMYQ010000002">
    <property type="protein sequence ID" value="KAK7350869.1"/>
    <property type="molecule type" value="Genomic_DNA"/>
</dbReference>
<feature type="domain" description="PHD-type" evidence="14">
    <location>
        <begin position="60"/>
        <end position="110"/>
    </location>
</feature>
<keyword evidence="6 12" id="KW-0863">Zinc-finger</keyword>
<evidence type="ECO:0000313" key="16">
    <source>
        <dbReference type="EMBL" id="KAK7350869.1"/>
    </source>
</evidence>
<feature type="compositionally biased region" description="Polar residues" evidence="13">
    <location>
        <begin position="1"/>
        <end position="10"/>
    </location>
</feature>
<dbReference type="GO" id="GO:0051726">
    <property type="term" value="P:regulation of cell cycle"/>
    <property type="evidence" value="ECO:0007669"/>
    <property type="project" value="UniProtKB-ARBA"/>
</dbReference>